<evidence type="ECO:0000256" key="5">
    <source>
        <dbReference type="ARBA" id="ARBA00032024"/>
    </source>
</evidence>
<dbReference type="EMBL" id="JBEPSH010000005">
    <property type="protein sequence ID" value="MET4577572.1"/>
    <property type="molecule type" value="Genomic_DNA"/>
</dbReference>
<dbReference type="PANTHER" id="PTHR21708">
    <property type="entry name" value="PROBABLE 2-DEHYDROPANTOATE 2-REDUCTASE"/>
    <property type="match status" value="1"/>
</dbReference>
<dbReference type="Pfam" id="PF02558">
    <property type="entry name" value="ApbA"/>
    <property type="match status" value="1"/>
</dbReference>
<proteinExistence type="predicted"/>
<protein>
    <recommendedName>
        <fullName evidence="3">2-dehydropantoate 2-reductase</fullName>
        <ecNumber evidence="2">1.1.1.169</ecNumber>
    </recommendedName>
    <alternativeName>
        <fullName evidence="5">Ketopantoate reductase</fullName>
    </alternativeName>
</protein>
<dbReference type="InterPro" id="IPR013328">
    <property type="entry name" value="6PGD_dom2"/>
</dbReference>
<feature type="domain" description="Ketopantoate reductase N-terminal" evidence="7">
    <location>
        <begin position="5"/>
        <end position="111"/>
    </location>
</feature>
<dbReference type="NCBIfam" id="NF005089">
    <property type="entry name" value="PRK06522.1-4"/>
    <property type="match status" value="1"/>
</dbReference>
<keyword evidence="4" id="KW-0566">Pantothenate biosynthesis</keyword>
<dbReference type="InterPro" id="IPR013332">
    <property type="entry name" value="KPR_N"/>
</dbReference>
<accession>A0ABV2QAI7</accession>
<evidence type="ECO:0000313" key="10">
    <source>
        <dbReference type="Proteomes" id="UP001549320"/>
    </source>
</evidence>
<evidence type="ECO:0000259" key="7">
    <source>
        <dbReference type="Pfam" id="PF02558"/>
    </source>
</evidence>
<evidence type="ECO:0000256" key="6">
    <source>
        <dbReference type="ARBA" id="ARBA00048793"/>
    </source>
</evidence>
<dbReference type="InterPro" id="IPR008927">
    <property type="entry name" value="6-PGluconate_DH-like_C_sf"/>
</dbReference>
<evidence type="ECO:0000313" key="9">
    <source>
        <dbReference type="EMBL" id="MET4577572.1"/>
    </source>
</evidence>
<reference evidence="9 10" key="1">
    <citation type="submission" date="2024-06" db="EMBL/GenBank/DDBJ databases">
        <title>Sorghum-associated microbial communities from plants grown in Nebraska, USA.</title>
        <authorList>
            <person name="Schachtman D."/>
        </authorList>
    </citation>
    <scope>NUCLEOTIDE SEQUENCE [LARGE SCALE GENOMIC DNA]</scope>
    <source>
        <strain evidence="9 10">2709</strain>
    </source>
</reference>
<dbReference type="Pfam" id="PF08546">
    <property type="entry name" value="ApbA_C"/>
    <property type="match status" value="1"/>
</dbReference>
<dbReference type="SUPFAM" id="SSF51735">
    <property type="entry name" value="NAD(P)-binding Rossmann-fold domains"/>
    <property type="match status" value="1"/>
</dbReference>
<dbReference type="SUPFAM" id="SSF48179">
    <property type="entry name" value="6-phosphogluconate dehydrogenase C-terminal domain-like"/>
    <property type="match status" value="1"/>
</dbReference>
<comment type="catalytic activity">
    <reaction evidence="6">
        <text>(R)-pantoate + NADP(+) = 2-dehydropantoate + NADPH + H(+)</text>
        <dbReference type="Rhea" id="RHEA:16233"/>
        <dbReference type="ChEBI" id="CHEBI:11561"/>
        <dbReference type="ChEBI" id="CHEBI:15378"/>
        <dbReference type="ChEBI" id="CHEBI:15980"/>
        <dbReference type="ChEBI" id="CHEBI:57783"/>
        <dbReference type="ChEBI" id="CHEBI:58349"/>
        <dbReference type="EC" id="1.1.1.169"/>
    </reaction>
</comment>
<dbReference type="Gene3D" id="1.10.1040.10">
    <property type="entry name" value="N-(1-d-carboxylethyl)-l-norvaline Dehydrogenase, domain 2"/>
    <property type="match status" value="1"/>
</dbReference>
<evidence type="ECO:0000256" key="3">
    <source>
        <dbReference type="ARBA" id="ARBA00019465"/>
    </source>
</evidence>
<comment type="caution">
    <text evidence="9">The sequence shown here is derived from an EMBL/GenBank/DDBJ whole genome shotgun (WGS) entry which is preliminary data.</text>
</comment>
<organism evidence="9 10">
    <name type="scientific">Ottowia thiooxydans</name>
    <dbReference type="NCBI Taxonomy" id="219182"/>
    <lineage>
        <taxon>Bacteria</taxon>
        <taxon>Pseudomonadati</taxon>
        <taxon>Pseudomonadota</taxon>
        <taxon>Betaproteobacteria</taxon>
        <taxon>Burkholderiales</taxon>
        <taxon>Comamonadaceae</taxon>
        <taxon>Ottowia</taxon>
    </lineage>
</organism>
<dbReference type="InterPro" id="IPR013752">
    <property type="entry name" value="KPA_reductase"/>
</dbReference>
<dbReference type="RefSeq" id="WP_354444071.1">
    <property type="nucleotide sequence ID" value="NZ_JBEPSH010000005.1"/>
</dbReference>
<gene>
    <name evidence="9" type="ORF">ABIE13_002683</name>
</gene>
<name>A0ABV2QAI7_9BURK</name>
<dbReference type="Proteomes" id="UP001549320">
    <property type="component" value="Unassembled WGS sequence"/>
</dbReference>
<keyword evidence="9" id="KW-0560">Oxidoreductase</keyword>
<evidence type="ECO:0000256" key="4">
    <source>
        <dbReference type="ARBA" id="ARBA00022655"/>
    </source>
</evidence>
<dbReference type="InterPro" id="IPR036291">
    <property type="entry name" value="NAD(P)-bd_dom_sf"/>
</dbReference>
<dbReference type="InterPro" id="IPR051402">
    <property type="entry name" value="KPR-Related"/>
</dbReference>
<dbReference type="Gene3D" id="3.40.50.720">
    <property type="entry name" value="NAD(P)-binding Rossmann-like Domain"/>
    <property type="match status" value="1"/>
</dbReference>
<sequence length="335" mass="35246">MFKKIAIYGAGAIGGWLGAGLAAQGAELSVVARGAALEALRQCGLRLRDRSADGQEVETACAVRTSEEPSELGVQDLVIVSVKAPGMADVASRIAPLLGPDTVVLTAMNGVPWWFLQGFGGMAEGQTLQSVDPGGVIEKAIAPSHVVGCVVHASCSVDAPGIVRHHFGSGLIIGEPAGGESPRVRALTELLRKAGFDATVSSQIQKDIWFKLWGNMTVNPISAFTGATADRIMDDELVRGFVSAVMLEARDIGAKIGIPIAQDPEDRHIVTRKLGAFTPSMLQDVRAGKAVEIDALVSAVRELGQMTQVSTPFTDALLGLARLHARVHGLYPERT</sequence>
<comment type="pathway">
    <text evidence="1">Cofactor biosynthesis; (R)-pantothenate biosynthesis; (R)-pantoate from 3-methyl-2-oxobutanoate: step 2/2.</text>
</comment>
<evidence type="ECO:0000256" key="2">
    <source>
        <dbReference type="ARBA" id="ARBA00013014"/>
    </source>
</evidence>
<dbReference type="PANTHER" id="PTHR21708:SF45">
    <property type="entry name" value="2-DEHYDROPANTOATE 2-REDUCTASE"/>
    <property type="match status" value="1"/>
</dbReference>
<dbReference type="EC" id="1.1.1.169" evidence="2"/>
<feature type="domain" description="Ketopantoate reductase C-terminal" evidence="8">
    <location>
        <begin position="204"/>
        <end position="323"/>
    </location>
</feature>
<keyword evidence="10" id="KW-1185">Reference proteome</keyword>
<evidence type="ECO:0000256" key="1">
    <source>
        <dbReference type="ARBA" id="ARBA00004994"/>
    </source>
</evidence>
<dbReference type="GO" id="GO:0008677">
    <property type="term" value="F:2-dehydropantoate 2-reductase activity"/>
    <property type="evidence" value="ECO:0007669"/>
    <property type="project" value="UniProtKB-EC"/>
</dbReference>
<evidence type="ECO:0000259" key="8">
    <source>
        <dbReference type="Pfam" id="PF08546"/>
    </source>
</evidence>